<keyword evidence="3" id="KW-0813">Transport</keyword>
<evidence type="ECO:0000256" key="4">
    <source>
        <dbReference type="ARBA" id="ARBA00023242"/>
    </source>
</evidence>
<evidence type="ECO:0000256" key="3">
    <source>
        <dbReference type="ARBA" id="ARBA00022448"/>
    </source>
</evidence>
<keyword evidence="4" id="KW-0539">Nucleus</keyword>
<dbReference type="Gene3D" id="1.25.10.10">
    <property type="entry name" value="Leucine-rich Repeat Variant"/>
    <property type="match status" value="1"/>
</dbReference>
<dbReference type="AlphaFoldDB" id="A0A058Z068"/>
<dbReference type="SMART" id="SM00913">
    <property type="entry name" value="IBN_N"/>
    <property type="match status" value="1"/>
</dbReference>
<evidence type="ECO:0000256" key="5">
    <source>
        <dbReference type="SAM" id="MobiDB-lite"/>
    </source>
</evidence>
<name>A0A058Z068_FONAL</name>
<dbReference type="PANTHER" id="PTHR12363">
    <property type="entry name" value="TRANSPORTIN 3 AND IMPORTIN 13"/>
    <property type="match status" value="1"/>
</dbReference>
<comment type="similarity">
    <text evidence="2">Belongs to the importin beta family.</text>
</comment>
<feature type="domain" description="Importin N-terminal" evidence="6">
    <location>
        <begin position="40"/>
        <end position="107"/>
    </location>
</feature>
<dbReference type="Pfam" id="PF08389">
    <property type="entry name" value="Xpo1"/>
    <property type="match status" value="1"/>
</dbReference>
<dbReference type="GO" id="GO:0005737">
    <property type="term" value="C:cytoplasm"/>
    <property type="evidence" value="ECO:0007669"/>
    <property type="project" value="TreeGrafter"/>
</dbReference>
<sequence length="1135" mass="121347">MDSSTEDAVARSMDLVFEAIATLHSVGSGSKVTSADRRAADRWLNAFQYEPVAWVVADRLLQAEGASTEVRYYGAQTLVRKICSSLHELGPESRAQLRSSLTNHLLSVSFGPTILRTRLCIGMASLMLQSTEWPDPVAALSHTFFGQTGVQSALGVLQNAAAHTLEDVHKAHVAVCLWLELLSILPEELDNRQIPVDPSRRRAFAENYLAGEIPNLLGLCSALVQECAQAPAGQAAPTPEAVTRSKMALQCLSQWIHSSLLSLPQIMDLKLIEFAFNILHQEPLFDVCVAMICDFFSLVGDPDLEELTWEYHAQLLAVFYPLVLQLGPRAGQALGLPTGYRPEVPIPALLEAADPQAADGFCRIVSSFMELAIKYPKHEQFTPLAGMYFGFLLTDEPDITLRASDFWIDVVAADPATQALPLLSTCLLHFQYPADGDMGSDPWSTSRQEEFSEYRHRVAQILQSLDQEVELFDQCVGHLAGLLAATGPGAGAGLAPGPGPAATWQQVEAVLFALRVLPLSATAARGPGLVHLFQLLLLQPSDSPAGALLDHPNIRYTVQLVLSAVVPRLWGEAPSSSNEAILNRTLDYLMHSLRASAAGGTFQHPAMTPGQVLASATSSLVKLSPGPTAYFLSSMLPFVETGELDRVQFSSPMQYLEFLQATAIVVARHTDAGQIPELVRRLCAPTLRRLETAVRESPSLDQASRELVTQFDRLAVIFEELHQPLGLAAGDLHMGADMLADPAIRRAVFQLLAGVTDPAVLAAAGGLASVAELCRHLFTEGTLASAAGHPLIPALNDVWPVVEAVLQSHRAGAPPTTTTGSGSGPADPAAGTSSDVIELICRMLRSAIVSCGGGGFAPVFPRALYLLYSGFQATTHSSFLYAIKQLARVYATHHAARALLFEGFSHATHLVMGAFSGPLAFAADGSTDQRPAAAAGLLADTLVEDFFDLAGVMSRYLPDLMPQTLAQLLPAALVALRRYHNCSSAIKGVLYFVACVLSSAHGATSGSEAGIELRRLLRDPAPPGSVPAGPALARPPGHPAAPLGAEAVICMLEGVCRTFPRRTGNREVVDIMEYLLQLFGPQELVSWVATFVEGLPPGAVTGEEAAIFLGTLGSGAPSIKAPLVDFIKLVRMRTT</sequence>
<dbReference type="InterPro" id="IPR016024">
    <property type="entry name" value="ARM-type_fold"/>
</dbReference>
<proteinExistence type="inferred from homology"/>
<organism evidence="7">
    <name type="scientific">Fonticula alba</name>
    <name type="common">Slime mold</name>
    <dbReference type="NCBI Taxonomy" id="691883"/>
    <lineage>
        <taxon>Eukaryota</taxon>
        <taxon>Rotosphaerida</taxon>
        <taxon>Fonticulaceae</taxon>
        <taxon>Fonticula</taxon>
    </lineage>
</organism>
<dbReference type="GO" id="GO:0005634">
    <property type="term" value="C:nucleus"/>
    <property type="evidence" value="ECO:0007669"/>
    <property type="project" value="UniProtKB-SubCell"/>
</dbReference>
<comment type="subcellular location">
    <subcellularLocation>
        <location evidence="1">Nucleus</location>
    </subcellularLocation>
</comment>
<dbReference type="eggNOG" id="KOG2081">
    <property type="taxonomic scope" value="Eukaryota"/>
</dbReference>
<dbReference type="EMBL" id="KB932214">
    <property type="protein sequence ID" value="KCV67664.1"/>
    <property type="molecule type" value="Genomic_DNA"/>
</dbReference>
<reference evidence="7" key="1">
    <citation type="submission" date="2013-04" db="EMBL/GenBank/DDBJ databases">
        <title>The Genome Sequence of Fonticula alba ATCC 38817.</title>
        <authorList>
            <consortium name="The Broad Institute Genomics Platform"/>
            <person name="Russ C."/>
            <person name="Cuomo C."/>
            <person name="Burger G."/>
            <person name="Gray M.W."/>
            <person name="Holland P.W.H."/>
            <person name="King N."/>
            <person name="Lang F.B.F."/>
            <person name="Roger A.J."/>
            <person name="Ruiz-Trillo I."/>
            <person name="Brown M."/>
            <person name="Walker B."/>
            <person name="Young S."/>
            <person name="Zeng Q."/>
            <person name="Gargeya S."/>
            <person name="Fitzgerald M."/>
            <person name="Haas B."/>
            <person name="Abouelleil A."/>
            <person name="Allen A.W."/>
            <person name="Alvarado L."/>
            <person name="Arachchi H.M."/>
            <person name="Berlin A.M."/>
            <person name="Chapman S.B."/>
            <person name="Gainer-Dewar J."/>
            <person name="Goldberg J."/>
            <person name="Griggs A."/>
            <person name="Gujja S."/>
            <person name="Hansen M."/>
            <person name="Howarth C."/>
            <person name="Imamovic A."/>
            <person name="Ireland A."/>
            <person name="Larimer J."/>
            <person name="McCowan C."/>
            <person name="Murphy C."/>
            <person name="Pearson M."/>
            <person name="Poon T.W."/>
            <person name="Priest M."/>
            <person name="Roberts A."/>
            <person name="Saif S."/>
            <person name="Shea T."/>
            <person name="Sisk P."/>
            <person name="Sykes S."/>
            <person name="Wortman J."/>
            <person name="Nusbaum C."/>
            <person name="Birren B."/>
        </authorList>
    </citation>
    <scope>NUCLEOTIDE SEQUENCE [LARGE SCALE GENOMIC DNA]</scope>
    <source>
        <strain evidence="7">ATCC 38817</strain>
    </source>
</reference>
<evidence type="ECO:0000259" key="6">
    <source>
        <dbReference type="PROSITE" id="PS50166"/>
    </source>
</evidence>
<evidence type="ECO:0000256" key="2">
    <source>
        <dbReference type="ARBA" id="ARBA00007991"/>
    </source>
</evidence>
<accession>A0A058Z068</accession>
<protein>
    <recommendedName>
        <fullName evidence="6">Importin N-terminal domain-containing protein</fullName>
    </recommendedName>
</protein>
<gene>
    <name evidence="7" type="ORF">H696_05774</name>
</gene>
<dbReference type="Proteomes" id="UP000030693">
    <property type="component" value="Unassembled WGS sequence"/>
</dbReference>
<dbReference type="Pfam" id="PF03810">
    <property type="entry name" value="IBN_N"/>
    <property type="match status" value="1"/>
</dbReference>
<dbReference type="GO" id="GO:0006606">
    <property type="term" value="P:protein import into nucleus"/>
    <property type="evidence" value="ECO:0007669"/>
    <property type="project" value="TreeGrafter"/>
</dbReference>
<dbReference type="GeneID" id="20530499"/>
<evidence type="ECO:0000313" key="8">
    <source>
        <dbReference type="Proteomes" id="UP000030693"/>
    </source>
</evidence>
<keyword evidence="8" id="KW-1185">Reference proteome</keyword>
<dbReference type="RefSeq" id="XP_009497848.1">
    <property type="nucleotide sequence ID" value="XM_009499573.1"/>
</dbReference>
<dbReference type="PANTHER" id="PTHR12363:SF33">
    <property type="entry name" value="IMPORTIN-13"/>
    <property type="match status" value="1"/>
</dbReference>
<feature type="region of interest" description="Disordered" evidence="5">
    <location>
        <begin position="811"/>
        <end position="830"/>
    </location>
</feature>
<dbReference type="InterPro" id="IPR013598">
    <property type="entry name" value="Exportin-1/Importin-b-like"/>
</dbReference>
<dbReference type="OrthoDB" id="435593at2759"/>
<dbReference type="InterPro" id="IPR051345">
    <property type="entry name" value="Importin_beta-like_NTR"/>
</dbReference>
<evidence type="ECO:0000313" key="7">
    <source>
        <dbReference type="EMBL" id="KCV67664.1"/>
    </source>
</evidence>
<dbReference type="SUPFAM" id="SSF48371">
    <property type="entry name" value="ARM repeat"/>
    <property type="match status" value="1"/>
</dbReference>
<dbReference type="PROSITE" id="PS50166">
    <property type="entry name" value="IMPORTIN_B_NT"/>
    <property type="match status" value="1"/>
</dbReference>
<dbReference type="STRING" id="691883.A0A058Z068"/>
<dbReference type="GO" id="GO:0031267">
    <property type="term" value="F:small GTPase binding"/>
    <property type="evidence" value="ECO:0007669"/>
    <property type="project" value="InterPro"/>
</dbReference>
<dbReference type="InterPro" id="IPR011989">
    <property type="entry name" value="ARM-like"/>
</dbReference>
<dbReference type="InterPro" id="IPR001494">
    <property type="entry name" value="Importin-beta_N"/>
</dbReference>
<evidence type="ECO:0000256" key="1">
    <source>
        <dbReference type="ARBA" id="ARBA00004123"/>
    </source>
</evidence>